<sequence length="98" mass="10554">MRVRGAWNTPGPGAARVSFLGPKLRPPAPDVERERAERPAHGRPGSWLAERVGDLPALQSMRSLPQSSELLRLFEALQGAGSVPRSRLSAPPQPRGSV</sequence>
<dbReference type="EMBL" id="OX596087">
    <property type="protein sequence ID" value="CAN0449564.1"/>
    <property type="molecule type" value="Genomic_DNA"/>
</dbReference>
<name>A0AC59ZKZ2_RANTA</name>
<gene>
    <name evidence="1" type="ORF">MRATA1EN22A_LOCUS19562</name>
</gene>
<accession>A0AC59ZKZ2</accession>
<organism evidence="1 2">
    <name type="scientific">Rangifer tarandus platyrhynchus</name>
    <name type="common">Svalbard reindeer</name>
    <dbReference type="NCBI Taxonomy" id="3082113"/>
    <lineage>
        <taxon>Eukaryota</taxon>
        <taxon>Metazoa</taxon>
        <taxon>Chordata</taxon>
        <taxon>Craniata</taxon>
        <taxon>Vertebrata</taxon>
        <taxon>Euteleostomi</taxon>
        <taxon>Mammalia</taxon>
        <taxon>Eutheria</taxon>
        <taxon>Laurasiatheria</taxon>
        <taxon>Artiodactyla</taxon>
        <taxon>Ruminantia</taxon>
        <taxon>Pecora</taxon>
        <taxon>Cervidae</taxon>
        <taxon>Odocoileinae</taxon>
        <taxon>Rangifer</taxon>
    </lineage>
</organism>
<dbReference type="Proteomes" id="UP001162501">
    <property type="component" value="Chromosome 3"/>
</dbReference>
<evidence type="ECO:0000313" key="2">
    <source>
        <dbReference type="Proteomes" id="UP001162501"/>
    </source>
</evidence>
<proteinExistence type="predicted"/>
<evidence type="ECO:0000313" key="1">
    <source>
        <dbReference type="EMBL" id="CAN0449564.1"/>
    </source>
</evidence>
<reference evidence="1" key="1">
    <citation type="submission" date="2023-05" db="EMBL/GenBank/DDBJ databases">
        <authorList>
            <consortium name="ELIXIR-Norway"/>
        </authorList>
    </citation>
    <scope>NUCLEOTIDE SEQUENCE</scope>
</reference>
<reference evidence="1" key="2">
    <citation type="submission" date="2025-03" db="EMBL/GenBank/DDBJ databases">
        <authorList>
            <consortium name="ELIXIR-Norway"/>
            <consortium name="Elixir Norway"/>
        </authorList>
    </citation>
    <scope>NUCLEOTIDE SEQUENCE</scope>
</reference>
<protein>
    <submittedName>
        <fullName evidence="1">Uncharacterized protein</fullName>
    </submittedName>
</protein>